<feature type="region of interest" description="Disordered" evidence="4">
    <location>
        <begin position="283"/>
        <end position="323"/>
    </location>
</feature>
<dbReference type="FunFam" id="3.90.1530.30:FF:000001">
    <property type="entry name" value="Chromosome partitioning protein ParB"/>
    <property type="match status" value="1"/>
</dbReference>
<dbReference type="Gene3D" id="1.10.10.2830">
    <property type="match status" value="1"/>
</dbReference>
<dbReference type="GO" id="GO:0007059">
    <property type="term" value="P:chromosome segregation"/>
    <property type="evidence" value="ECO:0007669"/>
    <property type="project" value="UniProtKB-KW"/>
</dbReference>
<feature type="domain" description="ParB-like N-terminal" evidence="5">
    <location>
        <begin position="14"/>
        <end position="113"/>
    </location>
</feature>
<dbReference type="SUPFAM" id="SSF109709">
    <property type="entry name" value="KorB DNA-binding domain-like"/>
    <property type="match status" value="1"/>
</dbReference>
<dbReference type="InterPro" id="IPR041468">
    <property type="entry name" value="HTH_ParB/Spo0J"/>
</dbReference>
<evidence type="ECO:0000313" key="7">
    <source>
        <dbReference type="Proteomes" id="UP000177107"/>
    </source>
</evidence>
<dbReference type="Pfam" id="PF17762">
    <property type="entry name" value="HTH_ParB"/>
    <property type="match status" value="1"/>
</dbReference>
<keyword evidence="3" id="KW-0238">DNA-binding</keyword>
<dbReference type="InterPro" id="IPR004437">
    <property type="entry name" value="ParB/RepB/Spo0J"/>
</dbReference>
<reference evidence="6 7" key="1">
    <citation type="journal article" date="2016" name="Nat. Commun.">
        <title>Thousands of microbial genomes shed light on interconnected biogeochemical processes in an aquifer system.</title>
        <authorList>
            <person name="Anantharaman K."/>
            <person name="Brown C.T."/>
            <person name="Hug L.A."/>
            <person name="Sharon I."/>
            <person name="Castelle C.J."/>
            <person name="Probst A.J."/>
            <person name="Thomas B.C."/>
            <person name="Singh A."/>
            <person name="Wilkins M.J."/>
            <person name="Karaoz U."/>
            <person name="Brodie E.L."/>
            <person name="Williams K.H."/>
            <person name="Hubbard S.S."/>
            <person name="Banfield J.F."/>
        </authorList>
    </citation>
    <scope>NUCLEOTIDE SEQUENCE [LARGE SCALE GENOMIC DNA]</scope>
</reference>
<dbReference type="Proteomes" id="UP000177107">
    <property type="component" value="Unassembled WGS sequence"/>
</dbReference>
<accession>A0A1F6E5X2</accession>
<evidence type="ECO:0000313" key="6">
    <source>
        <dbReference type="EMBL" id="OGG68592.1"/>
    </source>
</evidence>
<dbReference type="InterPro" id="IPR036086">
    <property type="entry name" value="ParB/Sulfiredoxin_sf"/>
</dbReference>
<organism evidence="6 7">
    <name type="scientific">Candidatus Kaiserbacteria bacterium RIFCSPHIGHO2_02_FULL_56_30</name>
    <dbReference type="NCBI Taxonomy" id="1798499"/>
    <lineage>
        <taxon>Bacteria</taxon>
        <taxon>Candidatus Kaiseribacteriota</taxon>
    </lineage>
</organism>
<dbReference type="GO" id="GO:0005694">
    <property type="term" value="C:chromosome"/>
    <property type="evidence" value="ECO:0007669"/>
    <property type="project" value="TreeGrafter"/>
</dbReference>
<evidence type="ECO:0000256" key="3">
    <source>
        <dbReference type="ARBA" id="ARBA00023125"/>
    </source>
</evidence>
<protein>
    <recommendedName>
        <fullName evidence="5">ParB-like N-terminal domain-containing protein</fullName>
    </recommendedName>
</protein>
<dbReference type="STRING" id="1798499.A3C95_02265"/>
<dbReference type="InterPro" id="IPR057240">
    <property type="entry name" value="ParB_dimer_C"/>
</dbReference>
<dbReference type="GO" id="GO:0045881">
    <property type="term" value="P:positive regulation of sporulation resulting in formation of a cellular spore"/>
    <property type="evidence" value="ECO:0007669"/>
    <property type="project" value="TreeGrafter"/>
</dbReference>
<evidence type="ECO:0000256" key="1">
    <source>
        <dbReference type="ARBA" id="ARBA00006295"/>
    </source>
</evidence>
<gene>
    <name evidence="6" type="ORF">A3C95_02265</name>
</gene>
<evidence type="ECO:0000256" key="2">
    <source>
        <dbReference type="ARBA" id="ARBA00022829"/>
    </source>
</evidence>
<dbReference type="AlphaFoldDB" id="A0A1F6E5X2"/>
<dbReference type="InterPro" id="IPR003115">
    <property type="entry name" value="ParB_N"/>
</dbReference>
<dbReference type="CDD" id="cd16393">
    <property type="entry name" value="SPO0J_N"/>
    <property type="match status" value="1"/>
</dbReference>
<comment type="caution">
    <text evidence="6">The sequence shown here is derived from an EMBL/GenBank/DDBJ whole genome shotgun (WGS) entry which is preliminary data.</text>
</comment>
<name>A0A1F6E5X2_9BACT</name>
<dbReference type="SUPFAM" id="SSF110849">
    <property type="entry name" value="ParB/Sulfiredoxin"/>
    <property type="match status" value="1"/>
</dbReference>
<dbReference type="GO" id="GO:0003677">
    <property type="term" value="F:DNA binding"/>
    <property type="evidence" value="ECO:0007669"/>
    <property type="project" value="UniProtKB-KW"/>
</dbReference>
<dbReference type="Pfam" id="PF23552">
    <property type="entry name" value="ParB_C"/>
    <property type="match status" value="1"/>
</dbReference>
<comment type="similarity">
    <text evidence="1">Belongs to the ParB family.</text>
</comment>
<keyword evidence="2" id="KW-0159">Chromosome partition</keyword>
<proteinExistence type="inferred from homology"/>
<dbReference type="Gene3D" id="3.90.1530.30">
    <property type="match status" value="1"/>
</dbReference>
<dbReference type="InterPro" id="IPR050336">
    <property type="entry name" value="Chromosome_partition/occlusion"/>
</dbReference>
<evidence type="ECO:0000259" key="5">
    <source>
        <dbReference type="SMART" id="SM00470"/>
    </source>
</evidence>
<dbReference type="EMBL" id="MFLM01000007">
    <property type="protein sequence ID" value="OGG68592.1"/>
    <property type="molecule type" value="Genomic_DNA"/>
</dbReference>
<evidence type="ECO:0000256" key="4">
    <source>
        <dbReference type="SAM" id="MobiDB-lite"/>
    </source>
</evidence>
<dbReference type="PANTHER" id="PTHR33375:SF1">
    <property type="entry name" value="CHROMOSOME-PARTITIONING PROTEIN PARB-RELATED"/>
    <property type="match status" value="1"/>
</dbReference>
<dbReference type="FunFam" id="1.10.10.2830:FF:000001">
    <property type="entry name" value="Chromosome partitioning protein ParB"/>
    <property type="match status" value="1"/>
</dbReference>
<dbReference type="NCBIfam" id="TIGR00180">
    <property type="entry name" value="parB_part"/>
    <property type="match status" value="1"/>
</dbReference>
<dbReference type="PANTHER" id="PTHR33375">
    <property type="entry name" value="CHROMOSOME-PARTITIONING PROTEIN PARB-RELATED"/>
    <property type="match status" value="1"/>
</dbReference>
<sequence length="331" mass="36994">MSDAYVPTKYDSVFWIEVDKIKPNPFQPRREFDEGKLAALAESIRQYGVLQPLVVTRKDVEKEGGGLSSEYELISGERRLRAAKLIALATVPVVIRHGENNLTKLELAIIENLQREDLNAIDRAKALQKLVKEFGLRHAQVAAKIGKSREYVSNSIRLLSLPDYMQQAMVNRELSEGHARSLLALNSKPEERETLFKEIVLKKMSVRAAEQVARSIAQDRVRRYHRKSPEMIEIEKSLTETLGTRVIIEANEQGGRLMIDFFSPEDLSTLVSSLAERQTAEQSAALSRAESGGVSPVPNTTPVEPPVFPNTTQVGHDEGGDDLYSVKNFSV</sequence>
<dbReference type="SMART" id="SM00470">
    <property type="entry name" value="ParB"/>
    <property type="match status" value="1"/>
</dbReference>
<dbReference type="Pfam" id="PF02195">
    <property type="entry name" value="ParB_N"/>
    <property type="match status" value="1"/>
</dbReference>